<protein>
    <recommendedName>
        <fullName evidence="11">Probable nicotinate-nucleotide adenylyltransferase</fullName>
        <ecNumber evidence="11">2.7.7.18</ecNumber>
    </recommendedName>
    <alternativeName>
        <fullName evidence="11">Deamido-NAD(+) diphosphorylase</fullName>
    </alternativeName>
    <alternativeName>
        <fullName evidence="11">Deamido-NAD(+) pyrophosphorylase</fullName>
    </alternativeName>
    <alternativeName>
        <fullName evidence="11">Nicotinate mononucleotide adenylyltransferase</fullName>
        <shortName evidence="11">NaMN adenylyltransferase</shortName>
    </alternativeName>
</protein>
<dbReference type="CDD" id="cd02165">
    <property type="entry name" value="NMNAT"/>
    <property type="match status" value="1"/>
</dbReference>
<dbReference type="InterPro" id="IPR004821">
    <property type="entry name" value="Cyt_trans-like"/>
</dbReference>
<dbReference type="HAMAP" id="MF_00244">
    <property type="entry name" value="NaMN_adenylyltr"/>
    <property type="match status" value="1"/>
</dbReference>
<evidence type="ECO:0000256" key="6">
    <source>
        <dbReference type="ARBA" id="ARBA00022695"/>
    </source>
</evidence>
<proteinExistence type="inferred from homology"/>
<dbReference type="GO" id="GO:0009435">
    <property type="term" value="P:NAD+ biosynthetic process"/>
    <property type="evidence" value="ECO:0007669"/>
    <property type="project" value="UniProtKB-UniRule"/>
</dbReference>
<keyword evidence="5 11" id="KW-0808">Transferase</keyword>
<comment type="similarity">
    <text evidence="3 11">Belongs to the NadD family.</text>
</comment>
<evidence type="ECO:0000259" key="12">
    <source>
        <dbReference type="Pfam" id="PF01467"/>
    </source>
</evidence>
<evidence type="ECO:0000256" key="8">
    <source>
        <dbReference type="ARBA" id="ARBA00022840"/>
    </source>
</evidence>
<evidence type="ECO:0000256" key="1">
    <source>
        <dbReference type="ARBA" id="ARBA00002324"/>
    </source>
</evidence>
<gene>
    <name evidence="11" type="primary">nadD</name>
    <name evidence="13" type="ORF">AB835_07275</name>
</gene>
<evidence type="ECO:0000313" key="13">
    <source>
        <dbReference type="EMBL" id="ODS23782.1"/>
    </source>
</evidence>
<evidence type="ECO:0000256" key="11">
    <source>
        <dbReference type="HAMAP-Rule" id="MF_00244"/>
    </source>
</evidence>
<accession>A0A1D2QQD1</accession>
<organism evidence="13 14">
    <name type="scientific">Candidatus Endobugula sertula</name>
    <name type="common">Bugula neritina bacterial symbiont</name>
    <dbReference type="NCBI Taxonomy" id="62101"/>
    <lineage>
        <taxon>Bacteria</taxon>
        <taxon>Pseudomonadati</taxon>
        <taxon>Pseudomonadota</taxon>
        <taxon>Gammaproteobacteria</taxon>
        <taxon>Cellvibrionales</taxon>
        <taxon>Cellvibrionaceae</taxon>
        <taxon>Candidatus Endobugula</taxon>
    </lineage>
</organism>
<evidence type="ECO:0000256" key="7">
    <source>
        <dbReference type="ARBA" id="ARBA00022741"/>
    </source>
</evidence>
<sequence length="208" mass="23495">MAIGIFGGTFDPVHNAHLQMALEAKSSLRLDEVRLVPCHRPPHRDSPTLSSEQRLELLYIAIRDLPGLVIDERELKRDHSSYTVDTLLSFREELGQEISLVLMVGLDAFIHLTQWYQWQRLRKLAHIAVMLRPGCPLPNNGILAEWLSMVDAQTIIHQQAAGGLLLLEQSLLPISATAIRQQLAEGQLVNNTPPLVAEYLQSLKFKWK</sequence>
<evidence type="ECO:0000313" key="14">
    <source>
        <dbReference type="Proteomes" id="UP000242502"/>
    </source>
</evidence>
<dbReference type="NCBIfam" id="TIGR00125">
    <property type="entry name" value="cyt_tran_rel"/>
    <property type="match status" value="1"/>
</dbReference>
<evidence type="ECO:0000256" key="5">
    <source>
        <dbReference type="ARBA" id="ARBA00022679"/>
    </source>
</evidence>
<comment type="caution">
    <text evidence="13">The sequence shown here is derived from an EMBL/GenBank/DDBJ whole genome shotgun (WGS) entry which is preliminary data.</text>
</comment>
<dbReference type="EC" id="2.7.7.18" evidence="11"/>
<keyword evidence="8 11" id="KW-0067">ATP-binding</keyword>
<keyword evidence="6 11" id="KW-0548">Nucleotidyltransferase</keyword>
<dbReference type="AlphaFoldDB" id="A0A1D2QQD1"/>
<dbReference type="Proteomes" id="UP000242502">
    <property type="component" value="Unassembled WGS sequence"/>
</dbReference>
<evidence type="ECO:0000256" key="4">
    <source>
        <dbReference type="ARBA" id="ARBA00022642"/>
    </source>
</evidence>
<evidence type="ECO:0000256" key="9">
    <source>
        <dbReference type="ARBA" id="ARBA00023027"/>
    </source>
</evidence>
<dbReference type="PANTHER" id="PTHR39321:SF3">
    <property type="entry name" value="PHOSPHOPANTETHEINE ADENYLYLTRANSFERASE"/>
    <property type="match status" value="1"/>
</dbReference>
<comment type="catalytic activity">
    <reaction evidence="10 11">
        <text>nicotinate beta-D-ribonucleotide + ATP + H(+) = deamido-NAD(+) + diphosphate</text>
        <dbReference type="Rhea" id="RHEA:22860"/>
        <dbReference type="ChEBI" id="CHEBI:15378"/>
        <dbReference type="ChEBI" id="CHEBI:30616"/>
        <dbReference type="ChEBI" id="CHEBI:33019"/>
        <dbReference type="ChEBI" id="CHEBI:57502"/>
        <dbReference type="ChEBI" id="CHEBI:58437"/>
        <dbReference type="EC" id="2.7.7.18"/>
    </reaction>
</comment>
<keyword evidence="7 11" id="KW-0547">Nucleotide-binding</keyword>
<evidence type="ECO:0000256" key="10">
    <source>
        <dbReference type="ARBA" id="ARBA00048721"/>
    </source>
</evidence>
<dbReference type="PANTHER" id="PTHR39321">
    <property type="entry name" value="NICOTINATE-NUCLEOTIDE ADENYLYLTRANSFERASE-RELATED"/>
    <property type="match status" value="1"/>
</dbReference>
<dbReference type="NCBIfam" id="NF000839">
    <property type="entry name" value="PRK00071.1-1"/>
    <property type="match status" value="1"/>
</dbReference>
<dbReference type="STRING" id="62101.AB835_07275"/>
<dbReference type="UniPathway" id="UPA00253">
    <property type="reaction ID" value="UER00332"/>
</dbReference>
<dbReference type="GO" id="GO:0004515">
    <property type="term" value="F:nicotinate-nucleotide adenylyltransferase activity"/>
    <property type="evidence" value="ECO:0007669"/>
    <property type="project" value="UniProtKB-UniRule"/>
</dbReference>
<dbReference type="Pfam" id="PF01467">
    <property type="entry name" value="CTP_transf_like"/>
    <property type="match status" value="1"/>
</dbReference>
<feature type="domain" description="Cytidyltransferase-like" evidence="12">
    <location>
        <begin position="5"/>
        <end position="181"/>
    </location>
</feature>
<dbReference type="InterPro" id="IPR005248">
    <property type="entry name" value="NadD/NMNAT"/>
</dbReference>
<evidence type="ECO:0000256" key="2">
    <source>
        <dbReference type="ARBA" id="ARBA00005019"/>
    </source>
</evidence>
<dbReference type="InterPro" id="IPR014729">
    <property type="entry name" value="Rossmann-like_a/b/a_fold"/>
</dbReference>
<dbReference type="NCBIfam" id="TIGR00482">
    <property type="entry name" value="nicotinate (nicotinamide) nucleotide adenylyltransferase"/>
    <property type="match status" value="1"/>
</dbReference>
<dbReference type="EMBL" id="MDLC01000021">
    <property type="protein sequence ID" value="ODS23782.1"/>
    <property type="molecule type" value="Genomic_DNA"/>
</dbReference>
<dbReference type="GO" id="GO:0005524">
    <property type="term" value="F:ATP binding"/>
    <property type="evidence" value="ECO:0007669"/>
    <property type="project" value="UniProtKB-KW"/>
</dbReference>
<comment type="pathway">
    <text evidence="2 11">Cofactor biosynthesis; NAD(+) biosynthesis; deamido-NAD(+) from nicotinate D-ribonucleotide: step 1/1.</text>
</comment>
<name>A0A1D2QQD1_9GAMM</name>
<reference evidence="13 14" key="1">
    <citation type="journal article" date="2016" name="Appl. Environ. Microbiol.">
        <title>Lack of Overt Genome Reduction in the Bryostatin-Producing Bryozoan Symbiont "Candidatus Endobugula sertula".</title>
        <authorList>
            <person name="Miller I.J."/>
            <person name="Vanee N."/>
            <person name="Fong S.S."/>
            <person name="Lim-Fong G.E."/>
            <person name="Kwan J.C."/>
        </authorList>
    </citation>
    <scope>NUCLEOTIDE SEQUENCE [LARGE SCALE GENOMIC DNA]</scope>
    <source>
        <strain evidence="13">AB1-4</strain>
    </source>
</reference>
<evidence type="ECO:0000256" key="3">
    <source>
        <dbReference type="ARBA" id="ARBA00009014"/>
    </source>
</evidence>
<comment type="function">
    <text evidence="1 11">Catalyzes the reversible adenylation of nicotinate mononucleotide (NaMN) to nicotinic acid adenine dinucleotide (NaAD).</text>
</comment>
<dbReference type="Gene3D" id="3.40.50.620">
    <property type="entry name" value="HUPs"/>
    <property type="match status" value="1"/>
</dbReference>
<keyword evidence="4 11" id="KW-0662">Pyridine nucleotide biosynthesis</keyword>
<keyword evidence="9 11" id="KW-0520">NAD</keyword>
<dbReference type="SUPFAM" id="SSF52374">
    <property type="entry name" value="Nucleotidylyl transferase"/>
    <property type="match status" value="1"/>
</dbReference>